<sequence length="187" mass="20350">MTPWTKKKQLMRAAKYVCTYDPLEREVLGNLAAAVANELMLRARSAPKDELAEMMDMPTGHTEAPQDPALARLLPNFEREGDEEFDGDNALLRSLHEADIITGKLTNLQVISNALGPDGNVAVSLDESEAHAFIAALNDLRLYLAASDLTSDAGSAVIKELPGADRDNLVEWLAFNQDSLLTALMGE</sequence>
<dbReference type="OrthoDB" id="3268479at2"/>
<dbReference type="RefSeq" id="WP_139466249.1">
    <property type="nucleotide sequence ID" value="NZ_VDHJ01000013.1"/>
</dbReference>
<dbReference type="AlphaFoldDB" id="A0A5C4U1W0"/>
<reference evidence="1 2" key="1">
    <citation type="submission" date="2019-06" db="EMBL/GenBank/DDBJ databases">
        <authorList>
            <person name="Li J."/>
        </authorList>
    </citation>
    <scope>NUCLEOTIDE SEQUENCE [LARGE SCALE GENOMIC DNA]</scope>
    <source>
        <strain evidence="1 2">LMG 28165</strain>
    </source>
</reference>
<protein>
    <submittedName>
        <fullName evidence="1">DUF2017 domain-containing protein</fullName>
    </submittedName>
</protein>
<evidence type="ECO:0000313" key="1">
    <source>
        <dbReference type="EMBL" id="TNL95640.1"/>
    </source>
</evidence>
<gene>
    <name evidence="1" type="ORF">FHE74_09350</name>
</gene>
<keyword evidence="2" id="KW-1185">Reference proteome</keyword>
<name>A0A5C4U1W0_9CORY</name>
<accession>A0A5C4U1W0</accession>
<proteinExistence type="predicted"/>
<dbReference type="Proteomes" id="UP000312032">
    <property type="component" value="Unassembled WGS sequence"/>
</dbReference>
<dbReference type="Pfam" id="PF09438">
    <property type="entry name" value="DUF2017"/>
    <property type="match status" value="1"/>
</dbReference>
<comment type="caution">
    <text evidence="1">The sequence shown here is derived from an EMBL/GenBank/DDBJ whole genome shotgun (WGS) entry which is preliminary data.</text>
</comment>
<dbReference type="EMBL" id="VDHJ01000013">
    <property type="protein sequence ID" value="TNL95640.1"/>
    <property type="molecule type" value="Genomic_DNA"/>
</dbReference>
<organism evidence="1 2">
    <name type="scientific">Corynebacterium tapiri</name>
    <dbReference type="NCBI Taxonomy" id="1448266"/>
    <lineage>
        <taxon>Bacteria</taxon>
        <taxon>Bacillati</taxon>
        <taxon>Actinomycetota</taxon>
        <taxon>Actinomycetes</taxon>
        <taxon>Mycobacteriales</taxon>
        <taxon>Corynebacteriaceae</taxon>
        <taxon>Corynebacterium</taxon>
    </lineage>
</organism>
<evidence type="ECO:0000313" key="2">
    <source>
        <dbReference type="Proteomes" id="UP000312032"/>
    </source>
</evidence>
<dbReference type="InterPro" id="IPR018561">
    <property type="entry name" value="AosR"/>
</dbReference>